<feature type="compositionally biased region" description="Polar residues" evidence="7">
    <location>
        <begin position="2747"/>
        <end position="2764"/>
    </location>
</feature>
<evidence type="ECO:0000256" key="3">
    <source>
        <dbReference type="ARBA" id="ARBA00023180"/>
    </source>
</evidence>
<evidence type="ECO:0000256" key="1">
    <source>
        <dbReference type="ARBA" id="ARBA00022729"/>
    </source>
</evidence>
<feature type="transmembrane region" description="Helical" evidence="8">
    <location>
        <begin position="2787"/>
        <end position="2813"/>
    </location>
</feature>
<keyword evidence="1" id="KW-0732">Signal</keyword>
<dbReference type="Pfam" id="PF16184">
    <property type="entry name" value="Cadherin_3"/>
    <property type="match status" value="11"/>
</dbReference>
<feature type="repeat" description="CSPG" evidence="6">
    <location>
        <begin position="1383"/>
        <end position="1486"/>
    </location>
</feature>
<proteinExistence type="predicted"/>
<dbReference type="VEuPathDB" id="VectorBase:RSAN_040501"/>
<dbReference type="CDD" id="cd00110">
    <property type="entry name" value="LamG"/>
    <property type="match status" value="2"/>
</dbReference>
<feature type="domain" description="CCHC-type" evidence="10">
    <location>
        <begin position="240"/>
        <end position="254"/>
    </location>
</feature>
<evidence type="ECO:0000256" key="7">
    <source>
        <dbReference type="SAM" id="MobiDB-lite"/>
    </source>
</evidence>
<evidence type="ECO:0000256" key="5">
    <source>
        <dbReference type="PROSITE-ProRule" id="PRU00122"/>
    </source>
</evidence>
<feature type="region of interest" description="Disordered" evidence="7">
    <location>
        <begin position="2734"/>
        <end position="2777"/>
    </location>
</feature>
<dbReference type="GO" id="GO:0008270">
    <property type="term" value="F:zinc ion binding"/>
    <property type="evidence" value="ECO:0007669"/>
    <property type="project" value="UniProtKB-KW"/>
</dbReference>
<keyword evidence="12" id="KW-1185">Reference proteome</keyword>
<feature type="compositionally biased region" description="Basic residues" evidence="7">
    <location>
        <begin position="375"/>
        <end position="392"/>
    </location>
</feature>
<feature type="disulfide bond" evidence="5">
    <location>
        <begin position="753"/>
        <end position="780"/>
    </location>
</feature>
<dbReference type="PROSITE" id="PS50025">
    <property type="entry name" value="LAM_G_DOMAIN"/>
    <property type="match status" value="2"/>
</dbReference>
<feature type="repeat" description="CSPG" evidence="6">
    <location>
        <begin position="2400"/>
        <end position="2492"/>
    </location>
</feature>
<dbReference type="InterPro" id="IPR001791">
    <property type="entry name" value="Laminin_G"/>
</dbReference>
<dbReference type="Gene3D" id="2.60.120.200">
    <property type="match status" value="2"/>
</dbReference>
<reference evidence="11" key="1">
    <citation type="journal article" date="2020" name="Cell">
        <title>Large-Scale Comparative Analyses of Tick Genomes Elucidate Their Genetic Diversity and Vector Capacities.</title>
        <authorList>
            <consortium name="Tick Genome and Microbiome Consortium (TIGMIC)"/>
            <person name="Jia N."/>
            <person name="Wang J."/>
            <person name="Shi W."/>
            <person name="Du L."/>
            <person name="Sun Y."/>
            <person name="Zhan W."/>
            <person name="Jiang J.F."/>
            <person name="Wang Q."/>
            <person name="Zhang B."/>
            <person name="Ji P."/>
            <person name="Bell-Sakyi L."/>
            <person name="Cui X.M."/>
            <person name="Yuan T.T."/>
            <person name="Jiang B.G."/>
            <person name="Yang W.F."/>
            <person name="Lam T.T."/>
            <person name="Chang Q.C."/>
            <person name="Ding S.J."/>
            <person name="Wang X.J."/>
            <person name="Zhu J.G."/>
            <person name="Ruan X.D."/>
            <person name="Zhao L."/>
            <person name="Wei J.T."/>
            <person name="Ye R.Z."/>
            <person name="Que T.C."/>
            <person name="Du C.H."/>
            <person name="Zhou Y.H."/>
            <person name="Cheng J.X."/>
            <person name="Dai P.F."/>
            <person name="Guo W.B."/>
            <person name="Han X.H."/>
            <person name="Huang E.J."/>
            <person name="Li L.F."/>
            <person name="Wei W."/>
            <person name="Gao Y.C."/>
            <person name="Liu J.Z."/>
            <person name="Shao H.Z."/>
            <person name="Wang X."/>
            <person name="Wang C.C."/>
            <person name="Yang T.C."/>
            <person name="Huo Q.B."/>
            <person name="Li W."/>
            <person name="Chen H.Y."/>
            <person name="Chen S.E."/>
            <person name="Zhou L.G."/>
            <person name="Ni X.B."/>
            <person name="Tian J.H."/>
            <person name="Sheng Y."/>
            <person name="Liu T."/>
            <person name="Pan Y.S."/>
            <person name="Xia L.Y."/>
            <person name="Li J."/>
            <person name="Zhao F."/>
            <person name="Cao W.C."/>
        </authorList>
    </citation>
    <scope>NUCLEOTIDE SEQUENCE</scope>
    <source>
        <strain evidence="11">Rsan-2018</strain>
    </source>
</reference>
<feature type="region of interest" description="Disordered" evidence="7">
    <location>
        <begin position="2912"/>
        <end position="2931"/>
    </location>
</feature>
<dbReference type="EMBL" id="JABSTV010001249">
    <property type="protein sequence ID" value="KAH7962467.1"/>
    <property type="molecule type" value="Genomic_DNA"/>
</dbReference>
<evidence type="ECO:0000313" key="11">
    <source>
        <dbReference type="EMBL" id="KAH7962467.1"/>
    </source>
</evidence>
<feature type="compositionally biased region" description="Low complexity" evidence="7">
    <location>
        <begin position="2855"/>
        <end position="2873"/>
    </location>
</feature>
<protein>
    <submittedName>
        <fullName evidence="11">Uncharacterized protein</fullName>
    </submittedName>
</protein>
<keyword evidence="4" id="KW-0863">Zinc-finger</keyword>
<feature type="compositionally biased region" description="Low complexity" evidence="7">
    <location>
        <begin position="477"/>
        <end position="489"/>
    </location>
</feature>
<keyword evidence="8" id="KW-0812">Transmembrane</keyword>
<dbReference type="GO" id="GO:0009653">
    <property type="term" value="P:anatomical structure morphogenesis"/>
    <property type="evidence" value="ECO:0007669"/>
    <property type="project" value="TreeGrafter"/>
</dbReference>
<dbReference type="PROSITE" id="PS50158">
    <property type="entry name" value="ZF_CCHC"/>
    <property type="match status" value="1"/>
</dbReference>
<feature type="repeat" description="CSPG" evidence="6">
    <location>
        <begin position="1273"/>
        <end position="1368"/>
    </location>
</feature>
<dbReference type="PANTHER" id="PTHR45739:SF12">
    <property type="entry name" value="CHONDROITIN SULFATE PROTEOGLYCAN 4-LIKE ISOFORM X2"/>
    <property type="match status" value="1"/>
</dbReference>
<evidence type="ECO:0000259" key="10">
    <source>
        <dbReference type="PROSITE" id="PS50158"/>
    </source>
</evidence>
<evidence type="ECO:0000313" key="12">
    <source>
        <dbReference type="Proteomes" id="UP000821837"/>
    </source>
</evidence>
<feature type="compositionally biased region" description="Low complexity" evidence="7">
    <location>
        <begin position="344"/>
        <end position="354"/>
    </location>
</feature>
<dbReference type="PANTHER" id="PTHR45739">
    <property type="entry name" value="MATRIX PROTEIN, PUTATIVE-RELATED"/>
    <property type="match status" value="1"/>
</dbReference>
<accession>A0A9D4Q1X8</accession>
<evidence type="ECO:0000256" key="4">
    <source>
        <dbReference type="PROSITE-ProRule" id="PRU00047"/>
    </source>
</evidence>
<dbReference type="InterPro" id="IPR013320">
    <property type="entry name" value="ConA-like_dom_sf"/>
</dbReference>
<feature type="region of interest" description="Disordered" evidence="7">
    <location>
        <begin position="469"/>
        <end position="519"/>
    </location>
</feature>
<comment type="caution">
    <text evidence="11">The sequence shown here is derived from an EMBL/GenBank/DDBJ whole genome shotgun (WGS) entry which is preliminary data.</text>
</comment>
<evidence type="ECO:0000256" key="2">
    <source>
        <dbReference type="ARBA" id="ARBA00022737"/>
    </source>
</evidence>
<feature type="domain" description="Laminin G" evidence="9">
    <location>
        <begin position="611"/>
        <end position="780"/>
    </location>
</feature>
<dbReference type="VEuPathDB" id="VectorBase:RSAN_032233"/>
<feature type="compositionally biased region" description="Low complexity" evidence="7">
    <location>
        <begin position="2823"/>
        <end position="2833"/>
    </location>
</feature>
<keyword evidence="4" id="KW-0862">Zinc</keyword>
<feature type="region of interest" description="Disordered" evidence="7">
    <location>
        <begin position="1"/>
        <end position="20"/>
    </location>
</feature>
<feature type="compositionally biased region" description="Pro residues" evidence="7">
    <location>
        <begin position="2844"/>
        <end position="2854"/>
    </location>
</feature>
<keyword evidence="5" id="KW-1015">Disulfide bond</keyword>
<feature type="repeat" description="CSPG" evidence="6">
    <location>
        <begin position="2159"/>
        <end position="2255"/>
    </location>
</feature>
<feature type="repeat" description="CSPG" evidence="6">
    <location>
        <begin position="1618"/>
        <end position="1708"/>
    </location>
</feature>
<feature type="repeat" description="CSPG" evidence="6">
    <location>
        <begin position="1155"/>
        <end position="1250"/>
    </location>
</feature>
<dbReference type="PROSITE" id="PS51854">
    <property type="entry name" value="CSPG"/>
    <property type="match status" value="11"/>
</dbReference>
<sequence>MEGAAVVMEGDDLPPEDFGEEHGWRSAAVKKHSRRTDASATERATTCGDAGGYFNAIRKDLNLNKVIKSSRMPRLPSEHWKIIVRPRGGLDVQQTGSARLGRAIAVAAGIAPELAGQDVVCPNTMQNIIVISTASRANADSYLRMRCLTLGIKQYEINTYEAAPHATCKGVIRKIDISESQTDLEKSILTDRNPSALGVKRIKNSETVVIVFDGYKVPNFVYFGTALVRCSLYHRQHDCCYACGRLGHRADVCPTPDEVVCKQCGISNPGENHTCSPKCGLCGGPHATTDKSCKQRFQLPFIVRWRRRERRAESERRSQPSEPASADVGLTQHAEAQADDCDSSQRPRSPSRSSARSRSRSRGRKDGGSSEGRPRSRSKSRRRSKSRGRSLSRSRTGDPQGKVHFQGESEPALQGGTWADRVRSGGRPGGKVTGGTAPEQGLEELNQLRKENAEMRSIIESLRAEMAELRRTSKSQPTPSSASQLSGSPSPQPTEVPMVVEAGPSGNPAKRKAVSSSAENVQAKAKSEIKETLNSICLEIQRLNERLSVMDHRFTVMDQKIDAQNVRIQCVESQLQNADPMVQSPDIRVATKVRPDFFHEGTPLSTPSLVEASFLGEGFVSLELEDARESTDLSLRFRTARPDGLLLLAAGPDDYCLLQLTGGRLRLRLELGAGEPALLESPAGVRLDDGAWHSLQLRRRGALALLLLDGVHEARAQLPPRFIQLDIKWGLFAGGLGDFQDLFLGHLQAFRGCMADVMFNEVELFETAAASSVGVVWGECSEEFSASVDQPFSLVEADAYLALPKMNARTGGSLAVEVRTQAPFALVAYCAGPPSKDDFVALEVIDGHPMASLNQGNGVVTLRSEASVNDGRWHRLGLQFGSSHVELSVDGSVESLRTGLGRNQFFDLSGPLFLGGLDVSAQSRAVLEHGLQSETSLRGCLRHARVNDVPTGLPDALVTRGLKTDCVWEFPCLQDPCEPGARCVQEGTDGFKCLCDAATAASSGGGGRVDCVRTNFTGPYKVYASSLDQLLALSPLRVAEGGSDLVTTEHIRLLVDHRDLGVSDTGVLFHVMDAPKHGALEIEVWHRGTPDNVFTLADLSTHKVRYTHDGSENHRDSAVFELEFRSRTFDLPAALKERKRFVLHVLVSPVNDAPRVKVSPGKQLRLAKGTRKVLSPDLLHADDEDTQPSQLVYTVLSLGDGDKDGFMEHADRPGEPLRTFTQEDIDRRLVSFVHRGREAESHVALGVSDKGGGPSVSDSTQTVVLRVVTFELSLALVNNTGLMVARGGWATISSANLSAVTNAPDQNLEIRYEVTRPPRRGTLERLKSTGRWSPVGHFSQRHIVRGKVRVPDEDSAASDSFQFFISCASARAGPYDFRLSFESVQAVHNEQLTLEGVLEGVVSAAHLTYASWPKPSAADAVVYTLEQPPQAGNLLLAVLPHGAAAPVVLAAGSQFTQLQIDQGLLRYQLKRRALTRVSDVFRFRVSTDGGAQARDQEFRVCHMPKDAVLVSEELTVAEGGQTALGGLRPLLQGRRARFNVTRAPSHGELRLLDATRERVEQRAVLNFTSEQMEAGRLVYRHDDSENSRDEFDFVAYEQGERLLYGTFRISVTMRNDNPPVRVVDRVFQVVADSERPLTSQDLRYEDVDSPPSQIQYTRRDIPNGALFHADNMASQVYRFTQADLDSGKIIFRHSGAPSARAVLWVTDGQYYASGVLEIRASKPFVRVAVNTGLVVRRGDAAPLSSANLSAETNLRAGAGAITYKVTSHPRRGLLMVGGAEARQFSQTDLDAQAVEYESVDGGQDSAPAAAAYQDSFGFVAFLGDTTSAPANFRLTVYPDSFWEPLEVLRNATLFVDHGDVAVLNSSTLLVRHEAMEPANITFTIVQTPVSGRLLLGDYAASSFTQADVNAGIVRYQHTGNGSEDSVVLEVSNGIASHDRLDLSVRVVPQVILLETGNVSVQEGGQATLDSSHISAGPLRELLPQLLVVEPPQHGRLSSTAFSPEQLDAGALKYQHDGSETLRDWFTVVARGAGRESLPGTVHVSVQPVNDEAPYIANNTGLDLWEGAVAPISATHLAALDDDSEASQLRFHISTPSNGYVALKNDTKIPLLSFTQDQLNRGLVVFVHTGSPAGGFKFQVTDGLNQGSPHVFTVNARPLKIRLEHNKTLSVLPGSQQSITRDHLLARTGDHTRDVSFVVVRTPRLGRLLRENPSDGTLAQLSRFTQADIDNYLVLYEHRSPMSAPVEYDSFVVDLETPNAVPVKNILFAIRIALDDSLASVLGQLRVSEGGRVPLSSALDVGALEALWRGKPDVPPRLRVCLLSQPLRGWLEVDQKNASVPVCISAHSLDRVVYVHDDSETLDDSFGVGLFLTAAEGDHGDMALHNSTLKVAVEPINDKPFSLETPSPVIRVTRGYRTAITRDTLRTTDDDGAPNQIVYKVVKQDETQAATLVLGDSDTSIKNFTQQDIDEGRVYIVHNGALKSPLTFNFIVSDGVHPTKPFILTVNVEPVEVRVANATNLILQQGDLRAVLTPAVFGAWTNADMDDLVYNVTSAPHLGHLVFPDGASVDDFTQGDLEQGLVIYEQHDLSGSTDSFSIAVRCGPSAVVIRKVEVKVEALVRQRPLQAMAGRSALITVDHLDASKLAARSNANPRYSVTRQPVHGLLLLSNGTSQTAVLHFTHEDVLNETIFYRAHRRDPATDASGTVRDHFDFELTAPGVQPGSSRFLVHIQVGNGSPGLEATPPQSPTAVATPSSPADNTSGTATDDRPPGVVETGSKAPLLTNEHLVVIGVAAGVLLLLTVIAVAGVACGACRSRRGGSDKSGGSAQSSSRGGHPREAFPEELPAPPAPPPTSPSSSSSEPAPTVVAAAAGPDLDCLPPPPYADGGAATGTEVSPAVPTCKVTPLGHVEAAKTPSEGGASESDDWNGDVRFSAPTTVLRKNQYWV</sequence>
<dbReference type="SUPFAM" id="SSF49899">
    <property type="entry name" value="Concanavalin A-like lectins/glucanases"/>
    <property type="match status" value="2"/>
</dbReference>
<evidence type="ECO:0000256" key="6">
    <source>
        <dbReference type="PROSITE-ProRule" id="PRU01201"/>
    </source>
</evidence>
<keyword evidence="4" id="KW-0479">Metal-binding</keyword>
<keyword evidence="2" id="KW-0677">Repeat</keyword>
<feature type="repeat" description="CSPG" evidence="6">
    <location>
        <begin position="2052"/>
        <end position="2142"/>
    </location>
</feature>
<dbReference type="GO" id="GO:0003676">
    <property type="term" value="F:nucleic acid binding"/>
    <property type="evidence" value="ECO:0007669"/>
    <property type="project" value="InterPro"/>
</dbReference>
<keyword evidence="8" id="KW-0472">Membrane</keyword>
<feature type="compositionally biased region" description="Basic and acidic residues" evidence="7">
    <location>
        <begin position="310"/>
        <end position="319"/>
    </location>
</feature>
<feature type="repeat" description="CSPG" evidence="6">
    <location>
        <begin position="1844"/>
        <end position="1933"/>
    </location>
</feature>
<dbReference type="InterPro" id="IPR051561">
    <property type="entry name" value="FRAS1_ECM"/>
</dbReference>
<organism evidence="11 12">
    <name type="scientific">Rhipicephalus sanguineus</name>
    <name type="common">Brown dog tick</name>
    <name type="synonym">Ixodes sanguineus</name>
    <dbReference type="NCBI Taxonomy" id="34632"/>
    <lineage>
        <taxon>Eukaryota</taxon>
        <taxon>Metazoa</taxon>
        <taxon>Ecdysozoa</taxon>
        <taxon>Arthropoda</taxon>
        <taxon>Chelicerata</taxon>
        <taxon>Arachnida</taxon>
        <taxon>Acari</taxon>
        <taxon>Parasitiformes</taxon>
        <taxon>Ixodida</taxon>
        <taxon>Ixodoidea</taxon>
        <taxon>Ixodidae</taxon>
        <taxon>Rhipicephalinae</taxon>
        <taxon>Rhipicephalus</taxon>
        <taxon>Rhipicephalus</taxon>
    </lineage>
</organism>
<dbReference type="InterPro" id="IPR039005">
    <property type="entry name" value="CSPG_rpt"/>
</dbReference>
<feature type="region of interest" description="Disordered" evidence="7">
    <location>
        <begin position="2814"/>
        <end position="2891"/>
    </location>
</feature>
<dbReference type="InterPro" id="IPR001878">
    <property type="entry name" value="Znf_CCHC"/>
</dbReference>
<evidence type="ECO:0000259" key="9">
    <source>
        <dbReference type="PROSITE" id="PS50025"/>
    </source>
</evidence>
<reference evidence="11" key="2">
    <citation type="submission" date="2021-09" db="EMBL/GenBank/DDBJ databases">
        <authorList>
            <person name="Jia N."/>
            <person name="Wang J."/>
            <person name="Shi W."/>
            <person name="Du L."/>
            <person name="Sun Y."/>
            <person name="Zhan W."/>
            <person name="Jiang J."/>
            <person name="Wang Q."/>
            <person name="Zhang B."/>
            <person name="Ji P."/>
            <person name="Sakyi L.B."/>
            <person name="Cui X."/>
            <person name="Yuan T."/>
            <person name="Jiang B."/>
            <person name="Yang W."/>
            <person name="Lam T.T.-Y."/>
            <person name="Chang Q."/>
            <person name="Ding S."/>
            <person name="Wang X."/>
            <person name="Zhu J."/>
            <person name="Ruan X."/>
            <person name="Zhao L."/>
            <person name="Wei J."/>
            <person name="Que T."/>
            <person name="Du C."/>
            <person name="Cheng J."/>
            <person name="Dai P."/>
            <person name="Han X."/>
            <person name="Huang E."/>
            <person name="Gao Y."/>
            <person name="Liu J."/>
            <person name="Shao H."/>
            <person name="Ye R."/>
            <person name="Li L."/>
            <person name="Wei W."/>
            <person name="Wang X."/>
            <person name="Wang C."/>
            <person name="Huo Q."/>
            <person name="Li W."/>
            <person name="Guo W."/>
            <person name="Chen H."/>
            <person name="Chen S."/>
            <person name="Zhou L."/>
            <person name="Zhou L."/>
            <person name="Ni X."/>
            <person name="Tian J."/>
            <person name="Zhou Y."/>
            <person name="Sheng Y."/>
            <person name="Liu T."/>
            <person name="Pan Y."/>
            <person name="Xia L."/>
            <person name="Li J."/>
            <person name="Zhao F."/>
            <person name="Cao W."/>
        </authorList>
    </citation>
    <scope>NUCLEOTIDE SEQUENCE</scope>
    <source>
        <strain evidence="11">Rsan-2018</strain>
        <tissue evidence="11">Larvae</tissue>
    </source>
</reference>
<name>A0A9D4Q1X8_RHISA</name>
<dbReference type="Pfam" id="PF02210">
    <property type="entry name" value="Laminin_G_2"/>
    <property type="match status" value="2"/>
</dbReference>
<feature type="compositionally biased region" description="Acidic residues" evidence="7">
    <location>
        <begin position="9"/>
        <end position="19"/>
    </location>
</feature>
<feature type="domain" description="Laminin G" evidence="9">
    <location>
        <begin position="790"/>
        <end position="966"/>
    </location>
</feature>
<feature type="compositionally biased region" description="Basic and acidic residues" evidence="7">
    <location>
        <begin position="364"/>
        <end position="374"/>
    </location>
</feature>
<keyword evidence="8" id="KW-1133">Transmembrane helix</keyword>
<evidence type="ECO:0000256" key="8">
    <source>
        <dbReference type="SAM" id="Phobius"/>
    </source>
</evidence>
<keyword evidence="3" id="KW-0325">Glycoprotein</keyword>
<comment type="caution">
    <text evidence="5">Lacks conserved residue(s) required for the propagation of feature annotation.</text>
</comment>
<gene>
    <name evidence="11" type="ORF">HPB52_016258</name>
</gene>
<feature type="region of interest" description="Disordered" evidence="7">
    <location>
        <begin position="310"/>
        <end position="442"/>
    </location>
</feature>
<feature type="repeat" description="CSPG" evidence="6">
    <location>
        <begin position="2511"/>
        <end position="2602"/>
    </location>
</feature>
<dbReference type="Proteomes" id="UP000821837">
    <property type="component" value="Chromosome 3"/>
</dbReference>
<feature type="repeat" description="CSPG" evidence="6">
    <location>
        <begin position="1027"/>
        <end position="1123"/>
    </location>
</feature>
<feature type="repeat" description="CSPG" evidence="6">
    <location>
        <begin position="2615"/>
        <end position="2715"/>
    </location>
</feature>
<dbReference type="SMART" id="SM00282">
    <property type="entry name" value="LamG"/>
    <property type="match status" value="2"/>
</dbReference>